<dbReference type="AlphaFoldDB" id="M1DLG4"/>
<evidence type="ECO:0000256" key="1">
    <source>
        <dbReference type="SAM" id="MobiDB-lite"/>
    </source>
</evidence>
<reference evidence="2" key="2">
    <citation type="submission" date="2015-06" db="UniProtKB">
        <authorList>
            <consortium name="EnsemblPlants"/>
        </authorList>
    </citation>
    <scope>IDENTIFICATION</scope>
    <source>
        <strain evidence="2">DM1-3 516 R44</strain>
    </source>
</reference>
<name>M1DLG4_SOLTU</name>
<dbReference type="Proteomes" id="UP000011115">
    <property type="component" value="Unassembled WGS sequence"/>
</dbReference>
<keyword evidence="3" id="KW-1185">Reference proteome</keyword>
<accession>M1DLG4</accession>
<dbReference type="EnsemblPlants" id="PGSC0003DMT400090905">
    <property type="protein sequence ID" value="PGSC0003DMT400090905"/>
    <property type="gene ID" value="PGSC0003DMG400040476"/>
</dbReference>
<proteinExistence type="predicted"/>
<sequence>MLMIIGVTPIEKKELAAYELKGANHVTPRKPNLENHLIRPWNTSRTVLALVVDSQRPPGSDVRPRVVVDMQRAPGSDVRPRVVVLTTNPGCTRGSPPQNQLRKTSKCRPMVRPRAMALVRGSEPLDNLSLKQVHG</sequence>
<feature type="region of interest" description="Disordered" evidence="1">
    <location>
        <begin position="87"/>
        <end position="106"/>
    </location>
</feature>
<dbReference type="InParanoid" id="M1DLG4"/>
<feature type="compositionally biased region" description="Polar residues" evidence="1">
    <location>
        <begin position="87"/>
        <end position="102"/>
    </location>
</feature>
<reference evidence="3" key="1">
    <citation type="journal article" date="2011" name="Nature">
        <title>Genome sequence and analysis of the tuber crop potato.</title>
        <authorList>
            <consortium name="The Potato Genome Sequencing Consortium"/>
        </authorList>
    </citation>
    <scope>NUCLEOTIDE SEQUENCE [LARGE SCALE GENOMIC DNA]</scope>
    <source>
        <strain evidence="3">cv. DM1-3 516 R44</strain>
    </source>
</reference>
<evidence type="ECO:0000313" key="2">
    <source>
        <dbReference type="EnsemblPlants" id="PGSC0003DMT400090905"/>
    </source>
</evidence>
<organism evidence="2 3">
    <name type="scientific">Solanum tuberosum</name>
    <name type="common">Potato</name>
    <dbReference type="NCBI Taxonomy" id="4113"/>
    <lineage>
        <taxon>Eukaryota</taxon>
        <taxon>Viridiplantae</taxon>
        <taxon>Streptophyta</taxon>
        <taxon>Embryophyta</taxon>
        <taxon>Tracheophyta</taxon>
        <taxon>Spermatophyta</taxon>
        <taxon>Magnoliopsida</taxon>
        <taxon>eudicotyledons</taxon>
        <taxon>Gunneridae</taxon>
        <taxon>Pentapetalae</taxon>
        <taxon>asterids</taxon>
        <taxon>lamiids</taxon>
        <taxon>Solanales</taxon>
        <taxon>Solanaceae</taxon>
        <taxon>Solanoideae</taxon>
        <taxon>Solaneae</taxon>
        <taxon>Solanum</taxon>
    </lineage>
</organism>
<dbReference type="HOGENOM" id="CLU_1889430_0_0_1"/>
<evidence type="ECO:0000313" key="3">
    <source>
        <dbReference type="Proteomes" id="UP000011115"/>
    </source>
</evidence>
<dbReference type="Gramene" id="PGSC0003DMT400090905">
    <property type="protein sequence ID" value="PGSC0003DMT400090905"/>
    <property type="gene ID" value="PGSC0003DMG400040476"/>
</dbReference>
<protein>
    <submittedName>
        <fullName evidence="2">Uncharacterized protein</fullName>
    </submittedName>
</protein>
<dbReference type="PaxDb" id="4113-PGSC0003DMT400090905"/>